<dbReference type="EMBL" id="JAUCMV010000002">
    <property type="protein sequence ID" value="KAK0414969.1"/>
    <property type="molecule type" value="Genomic_DNA"/>
</dbReference>
<evidence type="ECO:0000313" key="3">
    <source>
        <dbReference type="Proteomes" id="UP001175271"/>
    </source>
</evidence>
<dbReference type="AlphaFoldDB" id="A0AA39I233"/>
<comment type="caution">
    <text evidence="2">The sequence shown here is derived from an EMBL/GenBank/DDBJ whole genome shotgun (WGS) entry which is preliminary data.</text>
</comment>
<name>A0AA39I233_9BILA</name>
<evidence type="ECO:0000256" key="1">
    <source>
        <dbReference type="SAM" id="SignalP"/>
    </source>
</evidence>
<keyword evidence="1" id="KW-0732">Signal</keyword>
<evidence type="ECO:0000313" key="2">
    <source>
        <dbReference type="EMBL" id="KAK0414969.1"/>
    </source>
</evidence>
<feature type="chain" id="PRO_5041467995" description="EMI domain-containing protein" evidence="1">
    <location>
        <begin position="21"/>
        <end position="66"/>
    </location>
</feature>
<organism evidence="2 3">
    <name type="scientific">Steinernema hermaphroditum</name>
    <dbReference type="NCBI Taxonomy" id="289476"/>
    <lineage>
        <taxon>Eukaryota</taxon>
        <taxon>Metazoa</taxon>
        <taxon>Ecdysozoa</taxon>
        <taxon>Nematoda</taxon>
        <taxon>Chromadorea</taxon>
        <taxon>Rhabditida</taxon>
        <taxon>Tylenchina</taxon>
        <taxon>Panagrolaimomorpha</taxon>
        <taxon>Strongyloidoidea</taxon>
        <taxon>Steinernematidae</taxon>
        <taxon>Steinernema</taxon>
    </lineage>
</organism>
<evidence type="ECO:0008006" key="4">
    <source>
        <dbReference type="Google" id="ProtNLM"/>
    </source>
</evidence>
<reference evidence="2" key="1">
    <citation type="submission" date="2023-06" db="EMBL/GenBank/DDBJ databases">
        <title>Genomic analysis of the entomopathogenic nematode Steinernema hermaphroditum.</title>
        <authorList>
            <person name="Schwarz E.M."/>
            <person name="Heppert J.K."/>
            <person name="Baniya A."/>
            <person name="Schwartz H.T."/>
            <person name="Tan C.-H."/>
            <person name="Antoshechkin I."/>
            <person name="Sternberg P.W."/>
            <person name="Goodrich-Blair H."/>
            <person name="Dillman A.R."/>
        </authorList>
    </citation>
    <scope>NUCLEOTIDE SEQUENCE</scope>
    <source>
        <strain evidence="2">PS9179</strain>
        <tissue evidence="2">Whole animal</tissue>
    </source>
</reference>
<sequence>MNTPILIICIFALSFGLASADCYWTEWLPYIKSNTCKSGFYSVKFEHIYKYAMLVPGKREYCCPNE</sequence>
<feature type="signal peptide" evidence="1">
    <location>
        <begin position="1"/>
        <end position="20"/>
    </location>
</feature>
<accession>A0AA39I233</accession>
<dbReference type="Proteomes" id="UP001175271">
    <property type="component" value="Unassembled WGS sequence"/>
</dbReference>
<keyword evidence="3" id="KW-1185">Reference proteome</keyword>
<proteinExistence type="predicted"/>
<protein>
    <recommendedName>
        <fullName evidence="4">EMI domain-containing protein</fullName>
    </recommendedName>
</protein>
<gene>
    <name evidence="2" type="ORF">QR680_011700</name>
</gene>